<dbReference type="EMBL" id="FQXM01000003">
    <property type="protein sequence ID" value="SHH29584.1"/>
    <property type="molecule type" value="Genomic_DNA"/>
</dbReference>
<dbReference type="STRING" id="1121316.SAMN02745207_00714"/>
<dbReference type="GO" id="GO:0003824">
    <property type="term" value="F:catalytic activity"/>
    <property type="evidence" value="ECO:0007669"/>
    <property type="project" value="InterPro"/>
</dbReference>
<reference evidence="2 3" key="1">
    <citation type="submission" date="2016-11" db="EMBL/GenBank/DDBJ databases">
        <authorList>
            <person name="Jaros S."/>
            <person name="Januszkiewicz K."/>
            <person name="Wedrychowicz H."/>
        </authorList>
    </citation>
    <scope>NUCLEOTIDE SEQUENCE [LARGE SCALE GENOMIC DNA]</scope>
    <source>
        <strain evidence="2 3">DSM 8605</strain>
    </source>
</reference>
<organism evidence="2 3">
    <name type="scientific">Clostridium grantii DSM 8605</name>
    <dbReference type="NCBI Taxonomy" id="1121316"/>
    <lineage>
        <taxon>Bacteria</taxon>
        <taxon>Bacillati</taxon>
        <taxon>Bacillota</taxon>
        <taxon>Clostridia</taxon>
        <taxon>Eubacteriales</taxon>
        <taxon>Clostridiaceae</taxon>
        <taxon>Clostridium</taxon>
    </lineage>
</organism>
<protein>
    <recommendedName>
        <fullName evidence="1">Elp3/MiaA/NifB-like radical SAM core domain-containing protein</fullName>
    </recommendedName>
</protein>
<evidence type="ECO:0000313" key="3">
    <source>
        <dbReference type="Proteomes" id="UP000184447"/>
    </source>
</evidence>
<keyword evidence="3" id="KW-1185">Reference proteome</keyword>
<dbReference type="GO" id="GO:0051536">
    <property type="term" value="F:iron-sulfur cluster binding"/>
    <property type="evidence" value="ECO:0007669"/>
    <property type="project" value="InterPro"/>
</dbReference>
<evidence type="ECO:0000259" key="1">
    <source>
        <dbReference type="SMART" id="SM00729"/>
    </source>
</evidence>
<dbReference type="Proteomes" id="UP000184447">
    <property type="component" value="Unassembled WGS sequence"/>
</dbReference>
<dbReference type="SMART" id="SM00729">
    <property type="entry name" value="Elp3"/>
    <property type="match status" value="1"/>
</dbReference>
<feature type="domain" description="Elp3/MiaA/NifB-like radical SAM core" evidence="1">
    <location>
        <begin position="15"/>
        <end position="207"/>
    </location>
</feature>
<dbReference type="OrthoDB" id="5321814at2"/>
<dbReference type="AlphaFoldDB" id="A0A1M5RTM1"/>
<dbReference type="InterPro" id="IPR058240">
    <property type="entry name" value="rSAM_sf"/>
</dbReference>
<sequence>MELERYSIINNKNSREIVLLKAFPCEWGRCSFCDYIEDNSTKEKEMVDLNKKVLSQVTGKYKVLEVINSGSCFELPKETLRDIKQVIKEKAIDKLYFESHWMYRNRLKEMEEYFGIPIIFKCGIETFDNNFRNKILKKGIIFQNPEDVARYFKSICLMVGIYGQTKESIDKDIEYLLKYFEKGCINMYIENSTSLKRDENLIKWFCEKYAYLESNDNIEILWNNTDFGVGGEANV</sequence>
<proteinExistence type="predicted"/>
<name>A0A1M5RTM1_9CLOT</name>
<dbReference type="SUPFAM" id="SSF102114">
    <property type="entry name" value="Radical SAM enzymes"/>
    <property type="match status" value="1"/>
</dbReference>
<gene>
    <name evidence="2" type="ORF">SAMN02745207_00714</name>
</gene>
<dbReference type="InterPro" id="IPR006638">
    <property type="entry name" value="Elp3/MiaA/NifB-like_rSAM"/>
</dbReference>
<dbReference type="RefSeq" id="WP_073337052.1">
    <property type="nucleotide sequence ID" value="NZ_FQXM01000003.1"/>
</dbReference>
<evidence type="ECO:0000313" key="2">
    <source>
        <dbReference type="EMBL" id="SHH29584.1"/>
    </source>
</evidence>
<accession>A0A1M5RTM1</accession>